<dbReference type="AlphaFoldDB" id="A0A5M9ZWK4"/>
<reference evidence="1 2" key="1">
    <citation type="journal article" date="2019" name="Syst. Appl. Microbiol.">
        <title>Characterization of Bifidobacterium species in feaces of the Egyptian fruit bat: Description of B. vespertilionis sp. nov. and B. rousetti sp. nov.</title>
        <authorList>
            <person name="Modesto M."/>
            <person name="Satti M."/>
            <person name="Watanabe K."/>
            <person name="Puglisi E."/>
            <person name="Morelli L."/>
            <person name="Huang C.-H."/>
            <person name="Liou J.-S."/>
            <person name="Miyashita M."/>
            <person name="Tamura T."/>
            <person name="Saito S."/>
            <person name="Mori K."/>
            <person name="Huang L."/>
            <person name="Sciavilla P."/>
            <person name="Sandri C."/>
            <person name="Spiezio C."/>
            <person name="Vitali F."/>
            <person name="Cavalieri D."/>
            <person name="Perpetuini G."/>
            <person name="Tofalo R."/>
            <person name="Bonetti A."/>
            <person name="Arita M."/>
            <person name="Mattarelli P."/>
        </authorList>
    </citation>
    <scope>NUCLEOTIDE SEQUENCE [LARGE SCALE GENOMIC DNA]</scope>
    <source>
        <strain evidence="1 2">RST7</strain>
    </source>
</reference>
<dbReference type="Proteomes" id="UP000412028">
    <property type="component" value="Unassembled WGS sequence"/>
</dbReference>
<evidence type="ECO:0000313" key="2">
    <source>
        <dbReference type="Proteomes" id="UP000412028"/>
    </source>
</evidence>
<dbReference type="EMBL" id="RZUI01000001">
    <property type="protein sequence ID" value="KAA8832021.1"/>
    <property type="molecule type" value="Genomic_DNA"/>
</dbReference>
<evidence type="ECO:0000313" key="1">
    <source>
        <dbReference type="EMBL" id="KAA8832021.1"/>
    </source>
</evidence>
<proteinExistence type="predicted"/>
<gene>
    <name evidence="1" type="ORF">EMO89_00385</name>
</gene>
<protein>
    <submittedName>
        <fullName evidence="1">Uncharacterized protein</fullName>
    </submittedName>
</protein>
<comment type="caution">
    <text evidence="1">The sequence shown here is derived from an EMBL/GenBank/DDBJ whole genome shotgun (WGS) entry which is preliminary data.</text>
</comment>
<name>A0A5M9ZWK4_9BIFI</name>
<sequence length="139" mass="14807">MMNGMMVSDAMGSASMSVRGNAFGSRLREARERLGHGARSVMDALRGEDGAMDFNALITPNRQHLGMSDLLLSNMPRQAAPVSARRGASISDLLDMNEVLPAVHADGSIDSFLDMGDGSDAHGMTVDDLFSDEDMFALA</sequence>
<organism evidence="1 2">
    <name type="scientific">Bifidobacterium tissieri</name>
    <dbReference type="NCBI Taxonomy" id="1630162"/>
    <lineage>
        <taxon>Bacteria</taxon>
        <taxon>Bacillati</taxon>
        <taxon>Actinomycetota</taxon>
        <taxon>Actinomycetes</taxon>
        <taxon>Bifidobacteriales</taxon>
        <taxon>Bifidobacteriaceae</taxon>
        <taxon>Bifidobacterium</taxon>
    </lineage>
</organism>
<dbReference type="RefSeq" id="WP_150380438.1">
    <property type="nucleotide sequence ID" value="NZ_RZUI01000001.1"/>
</dbReference>
<accession>A0A5M9ZWK4</accession>